<keyword evidence="4" id="KW-1185">Reference proteome</keyword>
<dbReference type="SUPFAM" id="SSF49785">
    <property type="entry name" value="Galactose-binding domain-like"/>
    <property type="match status" value="1"/>
</dbReference>
<protein>
    <submittedName>
        <fullName evidence="3">Complex I intermediate-associated protein 30 (CIA30)</fullName>
    </submittedName>
</protein>
<evidence type="ECO:0000256" key="1">
    <source>
        <dbReference type="ARBA" id="ARBA00007884"/>
    </source>
</evidence>
<evidence type="ECO:0000313" key="3">
    <source>
        <dbReference type="EMBL" id="SDH77454.1"/>
    </source>
</evidence>
<dbReference type="OrthoDB" id="442188at2"/>
<dbReference type="Proteomes" id="UP000199274">
    <property type="component" value="Unassembled WGS sequence"/>
</dbReference>
<sequence>MNRKLIFEFNADSDLSHWKVVNDAVMGGKSKSQFHLNTEGNGTFEGAVSLENNGGFCSVKYVFEPITLEKSTFISIRLKGDGKKYQFRVKSNTSDSHSYVYHFQTNAEWQTIEIPISELYPAFRGQKLNMPNYNGSNLEEIAFLIGNKKEEQFQLVLDRIEAK</sequence>
<dbReference type="AlphaFoldDB" id="A0A1G8F5R1"/>
<reference evidence="4" key="1">
    <citation type="submission" date="2016-10" db="EMBL/GenBank/DDBJ databases">
        <authorList>
            <person name="Varghese N."/>
            <person name="Submissions S."/>
        </authorList>
    </citation>
    <scope>NUCLEOTIDE SEQUENCE [LARGE SCALE GENOMIC DNA]</scope>
    <source>
        <strain evidence="4">CGMCC 1.2747</strain>
    </source>
</reference>
<dbReference type="InterPro" id="IPR039131">
    <property type="entry name" value="NDUFAF1"/>
</dbReference>
<dbReference type="InterPro" id="IPR013857">
    <property type="entry name" value="NADH-UbQ_OxRdtase-assoc_prot30"/>
</dbReference>
<dbReference type="PANTHER" id="PTHR13194:SF19">
    <property type="entry name" value="NAD(P)-BINDING ROSSMANN-FOLD SUPERFAMILY PROTEIN"/>
    <property type="match status" value="1"/>
</dbReference>
<dbReference type="STRING" id="178355.SAMN04488062_11434"/>
<proteinExistence type="inferred from homology"/>
<accession>A0A1G8F5R1</accession>
<dbReference type="RefSeq" id="WP_091258181.1">
    <property type="nucleotide sequence ID" value="NZ_FNDB01000014.1"/>
</dbReference>
<name>A0A1G8F5R1_9FLAO</name>
<evidence type="ECO:0000313" key="4">
    <source>
        <dbReference type="Proteomes" id="UP000199274"/>
    </source>
</evidence>
<comment type="similarity">
    <text evidence="1">Belongs to the CIA30 family.</text>
</comment>
<dbReference type="Pfam" id="PF08547">
    <property type="entry name" value="CIA30"/>
    <property type="match status" value="1"/>
</dbReference>
<gene>
    <name evidence="3" type="ORF">SAMN04488062_11434</name>
</gene>
<dbReference type="Gene3D" id="2.60.120.430">
    <property type="entry name" value="Galactose-binding lectin"/>
    <property type="match status" value="1"/>
</dbReference>
<dbReference type="EMBL" id="FNDB01000014">
    <property type="protein sequence ID" value="SDH77454.1"/>
    <property type="molecule type" value="Genomic_DNA"/>
</dbReference>
<feature type="domain" description="NADH:ubiquinone oxidoreductase intermediate-associated protein 30" evidence="2">
    <location>
        <begin position="7"/>
        <end position="156"/>
    </location>
</feature>
<evidence type="ECO:0000259" key="2">
    <source>
        <dbReference type="Pfam" id="PF08547"/>
    </source>
</evidence>
<dbReference type="PANTHER" id="PTHR13194">
    <property type="entry name" value="COMPLEX I INTERMEDIATE-ASSOCIATED PROTEIN 30"/>
    <property type="match status" value="1"/>
</dbReference>
<organism evidence="3 4">
    <name type="scientific">Flavobacterium omnivorum</name>
    <dbReference type="NCBI Taxonomy" id="178355"/>
    <lineage>
        <taxon>Bacteria</taxon>
        <taxon>Pseudomonadati</taxon>
        <taxon>Bacteroidota</taxon>
        <taxon>Flavobacteriia</taxon>
        <taxon>Flavobacteriales</taxon>
        <taxon>Flavobacteriaceae</taxon>
        <taxon>Flavobacterium</taxon>
    </lineage>
</organism>
<dbReference type="InterPro" id="IPR008979">
    <property type="entry name" value="Galactose-bd-like_sf"/>
</dbReference>